<evidence type="ECO:0000256" key="5">
    <source>
        <dbReference type="HAMAP-Rule" id="MF_01328"/>
    </source>
</evidence>
<gene>
    <name evidence="5 7" type="primary">rplD</name>
    <name evidence="7" type="ORF">KJ970_09330</name>
</gene>
<name>A0A948W6H0_UNCEI</name>
<dbReference type="SUPFAM" id="SSF52166">
    <property type="entry name" value="Ribosomal protein L4"/>
    <property type="match status" value="1"/>
</dbReference>
<comment type="similarity">
    <text evidence="1 5">Belongs to the universal ribosomal protein uL4 family.</text>
</comment>
<evidence type="ECO:0000256" key="2">
    <source>
        <dbReference type="ARBA" id="ARBA00022980"/>
    </source>
</evidence>
<feature type="compositionally biased region" description="Basic residues" evidence="6">
    <location>
        <begin position="59"/>
        <end position="70"/>
    </location>
</feature>
<sequence>MEARIFAPSGKELGNVELPEDIFSGPVKKHLIYEVIKGHLANQRQGTAKVKGRGEVRGGGRKPWRQKGTGRARSGTSRSPIWVGGGRAFGPKPRSYNVTLNRKMRRQALRSALIAKAKAQQLGILEDLSLPEPKTRHAFQMLKSMGFEGQRCLLVIEQYDPMVLRATGNLPKLRVTTWEWMNCHDVVNTDQVLMTKGALGKLAEAKKL</sequence>
<organism evidence="7 8">
    <name type="scientific">Eiseniibacteriota bacterium</name>
    <dbReference type="NCBI Taxonomy" id="2212470"/>
    <lineage>
        <taxon>Bacteria</taxon>
        <taxon>Candidatus Eiseniibacteriota</taxon>
    </lineage>
</organism>
<comment type="function">
    <text evidence="5">Forms part of the polypeptide exit tunnel.</text>
</comment>
<keyword evidence="5" id="KW-0694">RNA-binding</keyword>
<evidence type="ECO:0000256" key="1">
    <source>
        <dbReference type="ARBA" id="ARBA00010528"/>
    </source>
</evidence>
<keyword evidence="2 5" id="KW-0689">Ribosomal protein</keyword>
<dbReference type="HAMAP" id="MF_01328_B">
    <property type="entry name" value="Ribosomal_uL4_B"/>
    <property type="match status" value="1"/>
</dbReference>
<evidence type="ECO:0000256" key="3">
    <source>
        <dbReference type="ARBA" id="ARBA00023274"/>
    </source>
</evidence>
<comment type="function">
    <text evidence="5">One of the primary rRNA binding proteins, this protein initially binds near the 5'-end of the 23S rRNA. It is important during the early stages of 50S assembly. It makes multiple contacts with different domains of the 23S rRNA in the assembled 50S subunit and ribosome.</text>
</comment>
<dbReference type="NCBIfam" id="TIGR03953">
    <property type="entry name" value="rplD_bact"/>
    <property type="match status" value="1"/>
</dbReference>
<comment type="caution">
    <text evidence="7">The sequence shown here is derived from an EMBL/GenBank/DDBJ whole genome shotgun (WGS) entry which is preliminary data.</text>
</comment>
<keyword evidence="3 5" id="KW-0687">Ribonucleoprotein</keyword>
<dbReference type="GO" id="GO:0019843">
    <property type="term" value="F:rRNA binding"/>
    <property type="evidence" value="ECO:0007669"/>
    <property type="project" value="UniProtKB-UniRule"/>
</dbReference>
<dbReference type="EMBL" id="JAHJDP010000046">
    <property type="protein sequence ID" value="MBU2691120.1"/>
    <property type="molecule type" value="Genomic_DNA"/>
</dbReference>
<evidence type="ECO:0000313" key="7">
    <source>
        <dbReference type="EMBL" id="MBU2691120.1"/>
    </source>
</evidence>
<keyword evidence="5" id="KW-0699">rRNA-binding</keyword>
<dbReference type="GO" id="GO:0003735">
    <property type="term" value="F:structural constituent of ribosome"/>
    <property type="evidence" value="ECO:0007669"/>
    <property type="project" value="InterPro"/>
</dbReference>
<dbReference type="GO" id="GO:0005840">
    <property type="term" value="C:ribosome"/>
    <property type="evidence" value="ECO:0007669"/>
    <property type="project" value="UniProtKB-KW"/>
</dbReference>
<dbReference type="InterPro" id="IPR023574">
    <property type="entry name" value="Ribosomal_uL4_dom_sf"/>
</dbReference>
<evidence type="ECO:0000256" key="4">
    <source>
        <dbReference type="ARBA" id="ARBA00035244"/>
    </source>
</evidence>
<dbReference type="PANTHER" id="PTHR10746:SF6">
    <property type="entry name" value="LARGE RIBOSOMAL SUBUNIT PROTEIN UL4M"/>
    <property type="match status" value="1"/>
</dbReference>
<dbReference type="AlphaFoldDB" id="A0A948W6H0"/>
<dbReference type="Gene3D" id="3.40.1370.10">
    <property type="match status" value="1"/>
</dbReference>
<dbReference type="Proteomes" id="UP000777784">
    <property type="component" value="Unassembled WGS sequence"/>
</dbReference>
<proteinExistence type="inferred from homology"/>
<accession>A0A948W6H0</accession>
<feature type="region of interest" description="Disordered" evidence="6">
    <location>
        <begin position="51"/>
        <end position="78"/>
    </location>
</feature>
<dbReference type="Pfam" id="PF00573">
    <property type="entry name" value="Ribosomal_L4"/>
    <property type="match status" value="1"/>
</dbReference>
<comment type="subunit">
    <text evidence="5">Part of the 50S ribosomal subunit.</text>
</comment>
<evidence type="ECO:0000313" key="8">
    <source>
        <dbReference type="Proteomes" id="UP000777784"/>
    </source>
</evidence>
<evidence type="ECO:0000256" key="6">
    <source>
        <dbReference type="SAM" id="MobiDB-lite"/>
    </source>
</evidence>
<protein>
    <recommendedName>
        <fullName evidence="4 5">Large ribosomal subunit protein uL4</fullName>
    </recommendedName>
</protein>
<dbReference type="InterPro" id="IPR002136">
    <property type="entry name" value="Ribosomal_uL4"/>
</dbReference>
<reference evidence="7" key="1">
    <citation type="submission" date="2021-05" db="EMBL/GenBank/DDBJ databases">
        <title>Energy efficiency and biological interactions define the core microbiome of deep oligotrophic groundwater.</title>
        <authorList>
            <person name="Mehrshad M."/>
            <person name="Lopez-Fernandez M."/>
            <person name="Bell E."/>
            <person name="Bernier-Latmani R."/>
            <person name="Bertilsson S."/>
            <person name="Dopson M."/>
        </authorList>
    </citation>
    <scope>NUCLEOTIDE SEQUENCE</scope>
    <source>
        <strain evidence="7">Modern_marine.mb.64</strain>
    </source>
</reference>
<dbReference type="GO" id="GO:1990904">
    <property type="term" value="C:ribonucleoprotein complex"/>
    <property type="evidence" value="ECO:0007669"/>
    <property type="project" value="UniProtKB-KW"/>
</dbReference>
<dbReference type="PANTHER" id="PTHR10746">
    <property type="entry name" value="50S RIBOSOMAL PROTEIN L4"/>
    <property type="match status" value="1"/>
</dbReference>
<dbReference type="GO" id="GO:0006412">
    <property type="term" value="P:translation"/>
    <property type="evidence" value="ECO:0007669"/>
    <property type="project" value="UniProtKB-UniRule"/>
</dbReference>
<dbReference type="InterPro" id="IPR013005">
    <property type="entry name" value="Ribosomal_uL4-like"/>
</dbReference>